<dbReference type="Gene3D" id="3.10.105.10">
    <property type="entry name" value="Dipeptide-binding Protein, Domain 3"/>
    <property type="match status" value="1"/>
</dbReference>
<evidence type="ECO:0000256" key="3">
    <source>
        <dbReference type="ARBA" id="ARBA00022729"/>
    </source>
</evidence>
<keyword evidence="7" id="KW-1185">Reference proteome</keyword>
<reference evidence="6 7" key="1">
    <citation type="submission" date="2009-12" db="EMBL/GenBank/DDBJ databases">
        <authorList>
            <person name="Shrivastava S."/>
            <person name="Madupu R."/>
            <person name="Durkin A.S."/>
            <person name="Torralba M."/>
            <person name="Methe B."/>
            <person name="Sutton G.G."/>
            <person name="Strausberg R.L."/>
            <person name="Nelson K.E."/>
        </authorList>
    </citation>
    <scope>NUCLEOTIDE SEQUENCE [LARGE SCALE GENOMIC DNA]</scope>
    <source>
        <strain evidence="6 7">W5455</strain>
    </source>
</reference>
<evidence type="ECO:0000259" key="5">
    <source>
        <dbReference type="Pfam" id="PF00496"/>
    </source>
</evidence>
<dbReference type="InterPro" id="IPR030678">
    <property type="entry name" value="Peptide/Ni-bd"/>
</dbReference>
<evidence type="ECO:0000313" key="6">
    <source>
        <dbReference type="EMBL" id="EFB91121.1"/>
    </source>
</evidence>
<proteinExistence type="inferred from homology"/>
<dbReference type="Pfam" id="PF00496">
    <property type="entry name" value="SBP_bac_5"/>
    <property type="match status" value="1"/>
</dbReference>
<feature type="chain" id="PRO_5045666364" evidence="4">
    <location>
        <begin position="28"/>
        <end position="510"/>
    </location>
</feature>
<feature type="signal peptide" evidence="4">
    <location>
        <begin position="1"/>
        <end position="27"/>
    </location>
</feature>
<dbReference type="GeneID" id="90985272"/>
<protein>
    <submittedName>
        <fullName evidence="6">ABC transporter, substrate-binding protein, family 5</fullName>
    </submittedName>
</protein>
<dbReference type="PIRSF" id="PIRSF002741">
    <property type="entry name" value="MppA"/>
    <property type="match status" value="1"/>
</dbReference>
<comment type="caution">
    <text evidence="6">The sequence shown here is derived from an EMBL/GenBank/DDBJ whole genome shotgun (WGS) entry which is preliminary data.</text>
</comment>
<evidence type="ECO:0000256" key="1">
    <source>
        <dbReference type="ARBA" id="ARBA00005695"/>
    </source>
</evidence>
<accession>A0ABM9ZW29</accession>
<dbReference type="PANTHER" id="PTHR30290:SF9">
    <property type="entry name" value="OLIGOPEPTIDE-BINDING PROTEIN APPA"/>
    <property type="match status" value="1"/>
</dbReference>
<name>A0ABM9ZW29_9BACT</name>
<dbReference type="Gene3D" id="3.90.76.10">
    <property type="entry name" value="Dipeptide-binding Protein, Domain 1"/>
    <property type="match status" value="1"/>
</dbReference>
<dbReference type="RefSeq" id="WP_009164435.1">
    <property type="nucleotide sequence ID" value="NZ_ADFP01000050.1"/>
</dbReference>
<dbReference type="PANTHER" id="PTHR30290">
    <property type="entry name" value="PERIPLASMIC BINDING COMPONENT OF ABC TRANSPORTER"/>
    <property type="match status" value="1"/>
</dbReference>
<sequence length="510" mass="56117">MKNFSGKLLVIALGAVLATASVFCAGAAADGAEHKDTIVWGQGADVTSFDPHQGKETPAVTVTCQIFDTLTAVDPATGEVKPQIAESWEQLDDTTYVFHIRKGIKFHNGSELTAADVKFSLDRAIASASVSYIVDFIKEVNVKDDFTVQVVLRAPYAPALRNLAVPFAAIVCKDVVEKDEEAFKLRPIGSGPYKFVEWKPGDTVKLDAFDDYMDGKPATPHLVMKVVPETSQRLIALETGDLDISYDLGVNDVKRGRDNKDLVILEAPSLSCWYISMNMNKKPFDDPRVREAINYAIDRQLIVDTIMSGNGQAADAIIAPSVFGYYPSGVYEYNPEKAKALLKDAGYEKGFKTNLWVNDNQSRIEICQAVQAMLLDIGIDCSVEVMEFGSFIQKTTAGEHDMGFFGWTTSTRDADYTYYSLEHSSKQGASGNRSFVHDPEVDKLVESGRSISDPEQRKTIYKDLALLLKKINNNAPLYYSTINVGAHKGIEGFVIDPVGYHDLSAVRVAR</sequence>
<dbReference type="InterPro" id="IPR000914">
    <property type="entry name" value="SBP_5_dom"/>
</dbReference>
<feature type="domain" description="Solute-binding protein family 5" evidence="5">
    <location>
        <begin position="79"/>
        <end position="427"/>
    </location>
</feature>
<comment type="similarity">
    <text evidence="1">Belongs to the bacterial solute-binding protein 5 family.</text>
</comment>
<dbReference type="PROSITE" id="PS01040">
    <property type="entry name" value="SBP_BACTERIAL_5"/>
    <property type="match status" value="1"/>
</dbReference>
<gene>
    <name evidence="6" type="ORF">HMPREF7215_1265</name>
</gene>
<dbReference type="Proteomes" id="UP000006462">
    <property type="component" value="Unassembled WGS sequence"/>
</dbReference>
<dbReference type="InterPro" id="IPR039424">
    <property type="entry name" value="SBP_5"/>
</dbReference>
<evidence type="ECO:0000313" key="7">
    <source>
        <dbReference type="Proteomes" id="UP000006462"/>
    </source>
</evidence>
<dbReference type="SUPFAM" id="SSF53850">
    <property type="entry name" value="Periplasmic binding protein-like II"/>
    <property type="match status" value="1"/>
</dbReference>
<dbReference type="Gene3D" id="3.40.190.10">
    <property type="entry name" value="Periplasmic binding protein-like II"/>
    <property type="match status" value="1"/>
</dbReference>
<keyword evidence="2" id="KW-0813">Transport</keyword>
<organism evidence="6 7">
    <name type="scientific">Pyramidobacter piscolens W5455</name>
    <dbReference type="NCBI Taxonomy" id="352165"/>
    <lineage>
        <taxon>Bacteria</taxon>
        <taxon>Thermotogati</taxon>
        <taxon>Synergistota</taxon>
        <taxon>Synergistia</taxon>
        <taxon>Synergistales</taxon>
        <taxon>Dethiosulfovibrionaceae</taxon>
        <taxon>Pyramidobacter</taxon>
    </lineage>
</organism>
<evidence type="ECO:0000256" key="2">
    <source>
        <dbReference type="ARBA" id="ARBA00022448"/>
    </source>
</evidence>
<dbReference type="EMBL" id="ADFP01000050">
    <property type="protein sequence ID" value="EFB91121.1"/>
    <property type="molecule type" value="Genomic_DNA"/>
</dbReference>
<keyword evidence="3 4" id="KW-0732">Signal</keyword>
<dbReference type="InterPro" id="IPR023765">
    <property type="entry name" value="SBP_5_CS"/>
</dbReference>
<evidence type="ECO:0000256" key="4">
    <source>
        <dbReference type="SAM" id="SignalP"/>
    </source>
</evidence>